<evidence type="ECO:0000256" key="3">
    <source>
        <dbReference type="PROSITE-ProRule" id="PRU00339"/>
    </source>
</evidence>
<feature type="repeat" description="TPR" evidence="3">
    <location>
        <begin position="315"/>
        <end position="348"/>
    </location>
</feature>
<dbReference type="InterPro" id="IPR031101">
    <property type="entry name" value="Ctr9"/>
</dbReference>
<feature type="compositionally biased region" description="Basic and acidic residues" evidence="4">
    <location>
        <begin position="961"/>
        <end position="979"/>
    </location>
</feature>
<sequence>MATHNSTTLDIPLKGTDNVLEISRQSMPQPAELCEILSSEEVPLRHYILFALEYAHQNNLDSAIKVLTEGLQVTYEPNPRPRLPLHNLLASLYIRKSYLPGTLPNARTGLWADATRHLGMAEKINPKDDTTWISKGLLLLARNSFDDAHRHFKQVLGENPRSIPAMLGMARIQFVRENYSAALTTYRNALRYQPDCKPDPRIGMGLCFYKLGMPETAQQAFERAVELDSHNATAHVLLAMLQFNRCKQSDLSEEEIKNVYKAGFIHLKNAYSADKKNSVVGLFMGKHFATVQDMDKAMAFASKASTAHGLKNVQSEGFYLMGRIHHQLEKYNDACLAYGKAVAFNPDNLLAQFGLGQTLLFKSDIASAITAFERILSKEPKCVEAIAILGSIYSRSPGTKSKALEYFDKATNIIHERNTLSVQDPLMFTEMAQLLEQTDINKTTKAYMFALGICGQKIERGESVEYMPELLNNVAAINHMDGRLEAAEGSYSKALDLCASKIQDNDVDIATEATITTIRYNLARLYEERNEIKRAEEIYKDISHKYHGYADAHLRLGVIEQSRGNFEAAAELYKDVFGMIDNKNVDAWTLMGMLQQKQNQIRNSRKTLERIVKDINRYDVYALLALGNNHLGIAREEKDNMALKQELYKKAFEFFDKVLKLDSFNAYAANGIAISLAVHGHHNEAREMFLQLREAASAIPTIWLNLALVSADMQQYRNAVLLYTSVSKKFFNNEDDNVILSMAKAQYCYAKSEKSPEKMRQALSMAQKAYRLNPSDKTPLYDIALIQQSYAQIISDKAPDQRTVQDINTAITGLGVAKGLLKTLISVPAKEHVYYDRDIAAQREKHGDSLLTILQRKLADQEVFEAEKQRIMDETRRKREAEKQKQDEEEKIRRQKQEEEEREILERRRALDQGAKETQKELDEMNRERSERKRMVVSDDELSENDLNGDRENKRQKKERKPKEPREPKEPKEPKEPREKKGKLRKKSEVEGGRGRSKSVEHDDDDDDSHRASSKKYKSKEIIESDDDRSD</sequence>
<organism evidence="5 6">
    <name type="scientific">Podila verticillata NRRL 6337</name>
    <dbReference type="NCBI Taxonomy" id="1069443"/>
    <lineage>
        <taxon>Eukaryota</taxon>
        <taxon>Fungi</taxon>
        <taxon>Fungi incertae sedis</taxon>
        <taxon>Mucoromycota</taxon>
        <taxon>Mortierellomycotina</taxon>
        <taxon>Mortierellomycetes</taxon>
        <taxon>Mortierellales</taxon>
        <taxon>Mortierellaceae</taxon>
        <taxon>Podila</taxon>
    </lineage>
</organism>
<feature type="repeat" description="TPR" evidence="3">
    <location>
        <begin position="129"/>
        <end position="162"/>
    </location>
</feature>
<dbReference type="EMBL" id="KN042431">
    <property type="protein sequence ID" value="KFH62612.1"/>
    <property type="molecule type" value="Genomic_DNA"/>
</dbReference>
<dbReference type="SUPFAM" id="SSF48452">
    <property type="entry name" value="TPR-like"/>
    <property type="match status" value="3"/>
</dbReference>
<dbReference type="GO" id="GO:0006368">
    <property type="term" value="P:transcription elongation by RNA polymerase II"/>
    <property type="evidence" value="ECO:0007669"/>
    <property type="project" value="TreeGrafter"/>
</dbReference>
<evidence type="ECO:0000256" key="4">
    <source>
        <dbReference type="SAM" id="MobiDB-lite"/>
    </source>
</evidence>
<feature type="repeat" description="TPR" evidence="3">
    <location>
        <begin position="198"/>
        <end position="231"/>
    </location>
</feature>
<dbReference type="InterPro" id="IPR019734">
    <property type="entry name" value="TPR_rpt"/>
</dbReference>
<keyword evidence="6" id="KW-1185">Reference proteome</keyword>
<dbReference type="PANTHER" id="PTHR14027">
    <property type="entry name" value="RNA POLYMERASE-ASSOCIATED PROTEIN CTR9"/>
    <property type="match status" value="1"/>
</dbReference>
<keyword evidence="2 3" id="KW-0802">TPR repeat</keyword>
<feature type="compositionally biased region" description="Basic and acidic residues" evidence="4">
    <location>
        <begin position="987"/>
        <end position="1001"/>
    </location>
</feature>
<protein>
    <submittedName>
        <fullName evidence="5">Uncharacterized protein</fullName>
    </submittedName>
</protein>
<dbReference type="OrthoDB" id="343875at2759"/>
<keyword evidence="1" id="KW-0677">Repeat</keyword>
<dbReference type="GO" id="GO:0000993">
    <property type="term" value="F:RNA polymerase II complex binding"/>
    <property type="evidence" value="ECO:0007669"/>
    <property type="project" value="TreeGrafter"/>
</dbReference>
<dbReference type="Proteomes" id="UP000243308">
    <property type="component" value="Unassembled WGS sequence"/>
</dbReference>
<dbReference type="Pfam" id="PF14559">
    <property type="entry name" value="TPR_19"/>
    <property type="match status" value="1"/>
</dbReference>
<evidence type="ECO:0000313" key="5">
    <source>
        <dbReference type="EMBL" id="KFH62612.1"/>
    </source>
</evidence>
<dbReference type="InterPro" id="IPR011990">
    <property type="entry name" value="TPR-like_helical_dom_sf"/>
</dbReference>
<dbReference type="Pfam" id="PF13432">
    <property type="entry name" value="TPR_16"/>
    <property type="match status" value="2"/>
</dbReference>
<evidence type="ECO:0000256" key="1">
    <source>
        <dbReference type="ARBA" id="ARBA00022737"/>
    </source>
</evidence>
<feature type="compositionally biased region" description="Basic and acidic residues" evidence="4">
    <location>
        <begin position="874"/>
        <end position="937"/>
    </location>
</feature>
<feature type="region of interest" description="Disordered" evidence="4">
    <location>
        <begin position="874"/>
        <end position="1031"/>
    </location>
</feature>
<proteinExistence type="predicted"/>
<dbReference type="Pfam" id="PF13181">
    <property type="entry name" value="TPR_8"/>
    <property type="match status" value="1"/>
</dbReference>
<evidence type="ECO:0000313" key="6">
    <source>
        <dbReference type="Proteomes" id="UP000243308"/>
    </source>
</evidence>
<dbReference type="AlphaFoldDB" id="A0A086TKY5"/>
<evidence type="ECO:0000256" key="2">
    <source>
        <dbReference type="ARBA" id="ARBA00022803"/>
    </source>
</evidence>
<dbReference type="PANTHER" id="PTHR14027:SF2">
    <property type="entry name" value="RNA POLYMERASE-ASSOCIATED PROTEIN CTR9 HOMOLOG"/>
    <property type="match status" value="1"/>
</dbReference>
<dbReference type="GO" id="GO:0016593">
    <property type="term" value="C:Cdc73/Paf1 complex"/>
    <property type="evidence" value="ECO:0007669"/>
    <property type="project" value="TreeGrafter"/>
</dbReference>
<feature type="repeat" description="TPR" evidence="3">
    <location>
        <begin position="163"/>
        <end position="196"/>
    </location>
</feature>
<reference evidence="5 6" key="1">
    <citation type="submission" date="2011-02" db="EMBL/GenBank/DDBJ databases">
        <title>The Genome Sequence of Mortierella verticillata NRRL 6337.</title>
        <authorList>
            <consortium name="The Broad Institute Genome Sequencing Platform"/>
            <person name="Russ C."/>
            <person name="Cuomo C."/>
            <person name="Burger G."/>
            <person name="Gray M.W."/>
            <person name="Holland P.W.H."/>
            <person name="King N."/>
            <person name="Lang F.B.F."/>
            <person name="Roger A.J."/>
            <person name="Ruiz-Trillo I."/>
            <person name="Young S.K."/>
            <person name="Zeng Q."/>
            <person name="Gargeya S."/>
            <person name="Alvarado L."/>
            <person name="Berlin A."/>
            <person name="Chapman S.B."/>
            <person name="Chen Z."/>
            <person name="Freedman E."/>
            <person name="Gellesch M."/>
            <person name="Goldberg J."/>
            <person name="Griggs A."/>
            <person name="Gujja S."/>
            <person name="Heilman E."/>
            <person name="Heiman D."/>
            <person name="Howarth C."/>
            <person name="Mehta T."/>
            <person name="Neiman D."/>
            <person name="Pearson M."/>
            <person name="Roberts A."/>
            <person name="Saif S."/>
            <person name="Shea T."/>
            <person name="Shenoy N."/>
            <person name="Sisk P."/>
            <person name="Stolte C."/>
            <person name="Sykes S."/>
            <person name="White J."/>
            <person name="Yandava C."/>
            <person name="Haas B."/>
            <person name="Nusbaum C."/>
            <person name="Birren B."/>
        </authorList>
    </citation>
    <scope>NUCLEOTIDE SEQUENCE [LARGE SCALE GENOMIC DNA]</scope>
    <source>
        <strain evidence="5 6">NRRL 6337</strain>
    </source>
</reference>
<gene>
    <name evidence="5" type="ORF">MVEG_12004</name>
</gene>
<name>A0A086TKY5_9FUNG</name>
<dbReference type="Gene3D" id="1.25.40.10">
    <property type="entry name" value="Tetratricopeptide repeat domain"/>
    <property type="match status" value="4"/>
</dbReference>
<dbReference type="SMART" id="SM00028">
    <property type="entry name" value="TPR"/>
    <property type="match status" value="13"/>
</dbReference>
<accession>A0A086TKY5</accession>
<dbReference type="GO" id="GO:0006355">
    <property type="term" value="P:regulation of DNA-templated transcription"/>
    <property type="evidence" value="ECO:0007669"/>
    <property type="project" value="InterPro"/>
</dbReference>
<dbReference type="PROSITE" id="PS50005">
    <property type="entry name" value="TPR"/>
    <property type="match status" value="4"/>
</dbReference>